<dbReference type="PANTHER" id="PTHR30012">
    <property type="entry name" value="GENERAL SECRETION PATHWAY PROTEIN"/>
    <property type="match status" value="1"/>
</dbReference>
<comment type="subcellular location">
    <subcellularLocation>
        <location evidence="1">Cell membrane</location>
        <topology evidence="1">Multi-pass membrane protein</topology>
    </subcellularLocation>
</comment>
<organism evidence="9 10">
    <name type="scientific">Alkalimonas cellulosilytica</name>
    <dbReference type="NCBI Taxonomy" id="3058395"/>
    <lineage>
        <taxon>Bacteria</taxon>
        <taxon>Pseudomonadati</taxon>
        <taxon>Pseudomonadota</taxon>
        <taxon>Gammaproteobacteria</taxon>
        <taxon>Alkalimonas</taxon>
    </lineage>
</organism>
<evidence type="ECO:0000313" key="9">
    <source>
        <dbReference type="EMBL" id="MEE2001517.1"/>
    </source>
</evidence>
<dbReference type="InterPro" id="IPR003004">
    <property type="entry name" value="GspF/PilC"/>
</dbReference>
<feature type="transmembrane region" description="Helical" evidence="7">
    <location>
        <begin position="218"/>
        <end position="234"/>
    </location>
</feature>
<dbReference type="PANTHER" id="PTHR30012:SF0">
    <property type="entry name" value="TYPE II SECRETION SYSTEM PROTEIN F-RELATED"/>
    <property type="match status" value="1"/>
</dbReference>
<evidence type="ECO:0000259" key="8">
    <source>
        <dbReference type="Pfam" id="PF00482"/>
    </source>
</evidence>
<proteinExistence type="inferred from homology"/>
<keyword evidence="6 7" id="KW-0472">Membrane</keyword>
<evidence type="ECO:0000256" key="6">
    <source>
        <dbReference type="ARBA" id="ARBA00023136"/>
    </source>
</evidence>
<dbReference type="Pfam" id="PF00482">
    <property type="entry name" value="T2SSF"/>
    <property type="match status" value="2"/>
</dbReference>
<dbReference type="RefSeq" id="WP_330128616.1">
    <property type="nucleotide sequence ID" value="NZ_JAUHLI010000007.1"/>
</dbReference>
<gene>
    <name evidence="9" type="ORF">QWY20_08630</name>
</gene>
<feature type="domain" description="Type II secretion system protein GspF" evidence="8">
    <location>
        <begin position="67"/>
        <end position="189"/>
    </location>
</feature>
<dbReference type="Proteomes" id="UP001336314">
    <property type="component" value="Unassembled WGS sequence"/>
</dbReference>
<evidence type="ECO:0000256" key="1">
    <source>
        <dbReference type="ARBA" id="ARBA00004651"/>
    </source>
</evidence>
<name>A0ABU7J553_9GAMM</name>
<keyword evidence="10" id="KW-1185">Reference proteome</keyword>
<evidence type="ECO:0000256" key="4">
    <source>
        <dbReference type="ARBA" id="ARBA00022692"/>
    </source>
</evidence>
<keyword evidence="4 7" id="KW-0812">Transmembrane</keyword>
<feature type="transmembrane region" description="Helical" evidence="7">
    <location>
        <begin position="371"/>
        <end position="394"/>
    </location>
</feature>
<feature type="transmembrane region" description="Helical" evidence="7">
    <location>
        <begin position="165"/>
        <end position="188"/>
    </location>
</feature>
<keyword evidence="3" id="KW-1003">Cell membrane</keyword>
<sequence>MQRFVYTAYNRSGVKQQGTLEAASEAEARQRLLDDQLLIAELSLQQSSAGTPMLGSSRLTTADIEFFTSELALLLRSGLKLDKGLAILRHNVQKPALRDLLSRLLQKLKQGEQLSAALDGEAGFSSLYVGLVKIAEETGDLTGVFERLSGELKYQLELSGKIKQALVYPSVILVVCLLALAFIFNFVIPNLSSMFREGQELPGYTQALLSITHFMQNYQWYLLVALLLGGYLLWQQRQSPWVQQLLEGLREKAPVFASANLLVERIRFNAALGTMLASGVAIDRALRFACQTLRTRSLQYEVQSAQEQIRRGNGLAKSLSETRLYPPYYAALLAIGEESGALAGVFAEIAERSRKVFYEWVTRFTNLLEPLLIMFMGLVVGSIVVVMMLSITAVTDMPL</sequence>
<dbReference type="EMBL" id="JAUHLI010000007">
    <property type="protein sequence ID" value="MEE2001517.1"/>
    <property type="molecule type" value="Genomic_DNA"/>
</dbReference>
<comment type="similarity">
    <text evidence="2">Belongs to the GSP F family.</text>
</comment>
<keyword evidence="5 7" id="KW-1133">Transmembrane helix</keyword>
<reference evidence="9 10" key="1">
    <citation type="submission" date="2023-07" db="EMBL/GenBank/DDBJ databases">
        <title>Alkalimonas sp., MEB108 novel, alkaliphilic bacterium isolated from Lonar Lake, India.</title>
        <authorList>
            <person name="Joshi A."/>
            <person name="Thite S."/>
        </authorList>
    </citation>
    <scope>NUCLEOTIDE SEQUENCE [LARGE SCALE GENOMIC DNA]</scope>
    <source>
        <strain evidence="9 10">MEB108</strain>
    </source>
</reference>
<dbReference type="PRINTS" id="PR00812">
    <property type="entry name" value="BCTERIALGSPF"/>
</dbReference>
<dbReference type="InterPro" id="IPR018076">
    <property type="entry name" value="T2SS_GspF_dom"/>
</dbReference>
<evidence type="ECO:0000313" key="10">
    <source>
        <dbReference type="Proteomes" id="UP001336314"/>
    </source>
</evidence>
<comment type="caution">
    <text evidence="9">The sequence shown here is derived from an EMBL/GenBank/DDBJ whole genome shotgun (WGS) entry which is preliminary data.</text>
</comment>
<protein>
    <submittedName>
        <fullName evidence="9">Type II secretion system F family protein</fullName>
    </submittedName>
</protein>
<evidence type="ECO:0000256" key="5">
    <source>
        <dbReference type="ARBA" id="ARBA00022989"/>
    </source>
</evidence>
<evidence type="ECO:0000256" key="2">
    <source>
        <dbReference type="ARBA" id="ARBA00005745"/>
    </source>
</evidence>
<evidence type="ECO:0000256" key="7">
    <source>
        <dbReference type="SAM" id="Phobius"/>
    </source>
</evidence>
<feature type="domain" description="Type II secretion system protein GspF" evidence="8">
    <location>
        <begin position="271"/>
        <end position="389"/>
    </location>
</feature>
<accession>A0ABU7J553</accession>
<evidence type="ECO:0000256" key="3">
    <source>
        <dbReference type="ARBA" id="ARBA00022475"/>
    </source>
</evidence>
<dbReference type="Gene3D" id="1.20.81.30">
    <property type="entry name" value="Type II secretion system (T2SS), domain F"/>
    <property type="match status" value="2"/>
</dbReference>
<dbReference type="InterPro" id="IPR042094">
    <property type="entry name" value="T2SS_GspF_sf"/>
</dbReference>